<reference evidence="2 3" key="1">
    <citation type="submission" date="2009-06" db="EMBL/GenBank/DDBJ databases">
        <title>The Genome Sequence of Lactobacillus coleohominis strain 101-4-CHN.</title>
        <authorList>
            <consortium name="The Broad Institute Genome Sequencing Platform"/>
            <person name="Ward D."/>
            <person name="Young S.K."/>
            <person name="Zeng Q."/>
            <person name="Koehrsen M."/>
            <person name="Alvarado L."/>
            <person name="Berlin A."/>
            <person name="Borenstein D."/>
            <person name="Chen Z."/>
            <person name="Engels R."/>
            <person name="Freedman E."/>
            <person name="Gellesch M."/>
            <person name="Goldberg J."/>
            <person name="Griggs A."/>
            <person name="Gujja S."/>
            <person name="Heiman D."/>
            <person name="Hepburn T."/>
            <person name="Howarth C."/>
            <person name="Jen D."/>
            <person name="Larson L."/>
            <person name="Lewis B."/>
            <person name="Mehta T."/>
            <person name="Park D."/>
            <person name="Pearson M."/>
            <person name="Roberts A."/>
            <person name="Saif S."/>
            <person name="Shea T."/>
            <person name="Shenoy N."/>
            <person name="Sisk P."/>
            <person name="Stolte C."/>
            <person name="Sykes S."/>
            <person name="Walk T."/>
            <person name="White J."/>
            <person name="Yandava C."/>
            <person name="Liu Y."/>
            <person name="Xu Q."/>
            <person name="Lander E."/>
            <person name="Nusbaum C."/>
            <person name="Galagan J."/>
            <person name="Birren B."/>
        </authorList>
    </citation>
    <scope>NUCLEOTIDE SEQUENCE [LARGE SCALE GENOMIC DNA]</scope>
    <source>
        <strain evidence="2 3">101-4-CHN</strain>
    </source>
</reference>
<name>C7XXE4_9LACO</name>
<dbReference type="HOGENOM" id="CLU_3311654_0_0_9"/>
<keyword evidence="3" id="KW-1185">Reference proteome</keyword>
<dbReference type="EMBL" id="GG698805">
    <property type="protein sequence ID" value="EEU29965.1"/>
    <property type="molecule type" value="Genomic_DNA"/>
</dbReference>
<dbReference type="AlphaFoldDB" id="C7XXE4"/>
<evidence type="ECO:0000313" key="2">
    <source>
        <dbReference type="EMBL" id="EEU29965.1"/>
    </source>
</evidence>
<accession>C7XXE4</accession>
<feature type="transmembrane region" description="Helical" evidence="1">
    <location>
        <begin position="15"/>
        <end position="36"/>
    </location>
</feature>
<keyword evidence="1" id="KW-1133">Transmembrane helix</keyword>
<gene>
    <name evidence="2" type="ORF">HMPREF0501_01429</name>
</gene>
<sequence length="39" mass="4418">MSKSVIFTIVVHNNLLFLAVLVLIDYSAFMIAYLTITDQ</sequence>
<keyword evidence="1" id="KW-0812">Transmembrane</keyword>
<proteinExistence type="predicted"/>
<protein>
    <submittedName>
        <fullName evidence="2">Uncharacterized protein</fullName>
    </submittedName>
</protein>
<keyword evidence="1" id="KW-0472">Membrane</keyword>
<evidence type="ECO:0000313" key="3">
    <source>
        <dbReference type="Proteomes" id="UP000003987"/>
    </source>
</evidence>
<evidence type="ECO:0000256" key="1">
    <source>
        <dbReference type="SAM" id="Phobius"/>
    </source>
</evidence>
<dbReference type="Proteomes" id="UP000003987">
    <property type="component" value="Unassembled WGS sequence"/>
</dbReference>
<organism evidence="2 3">
    <name type="scientific">Limosilactobacillus coleohominis 101-4-CHN</name>
    <dbReference type="NCBI Taxonomy" id="575594"/>
    <lineage>
        <taxon>Bacteria</taxon>
        <taxon>Bacillati</taxon>
        <taxon>Bacillota</taxon>
        <taxon>Bacilli</taxon>
        <taxon>Lactobacillales</taxon>
        <taxon>Lactobacillaceae</taxon>
        <taxon>Limosilactobacillus</taxon>
    </lineage>
</organism>